<reference evidence="3" key="2">
    <citation type="submission" date="2010-01" db="EMBL/GenBank/DDBJ databases">
        <title>The complete genome of Conexibacter woesei DSM 14684.</title>
        <authorList>
            <consortium name="US DOE Joint Genome Institute (JGI-PGF)"/>
            <person name="Lucas S."/>
            <person name="Copeland A."/>
            <person name="Lapidus A."/>
            <person name="Glavina del Rio T."/>
            <person name="Dalin E."/>
            <person name="Tice H."/>
            <person name="Bruce D."/>
            <person name="Goodwin L."/>
            <person name="Pitluck S."/>
            <person name="Kyrpides N."/>
            <person name="Mavromatis K."/>
            <person name="Ivanova N."/>
            <person name="Mikhailova N."/>
            <person name="Chertkov O."/>
            <person name="Brettin T."/>
            <person name="Detter J.C."/>
            <person name="Han C."/>
            <person name="Larimer F."/>
            <person name="Land M."/>
            <person name="Hauser L."/>
            <person name="Markowitz V."/>
            <person name="Cheng J.-F."/>
            <person name="Hugenholtz P."/>
            <person name="Woyke T."/>
            <person name="Wu D."/>
            <person name="Pukall R."/>
            <person name="Steenblock K."/>
            <person name="Schneider S."/>
            <person name="Klenk H.-P."/>
            <person name="Eisen J.A."/>
        </authorList>
    </citation>
    <scope>NUCLEOTIDE SEQUENCE [LARGE SCALE GENOMIC DNA]</scope>
    <source>
        <strain evidence="3">DSM 14684 / CIP 108061 / JCM 11494 / NBRC 100937 / ID131577</strain>
    </source>
</reference>
<name>D3F494_CONWI</name>
<sequence length="196" mass="20236">MASLLLVPSAASAAKAKRFHMQTGFVLVALNNSPWSVGNGVRAPECTGIGKPRRDAAFQSTWSSFRCTVVDVAGGAARGVALVKPVGPEAVSVVRAISGNPPPDRPLGKIPKGKGRTRSSDVAARLAKSDWAKTHDYLGAVCYGVGPFDAQVGIDTAGAYFGAFVCRITVGGGAPSSVLLVETSGKRSVRVTRTLV</sequence>
<protein>
    <submittedName>
        <fullName evidence="2">Uncharacterized protein</fullName>
    </submittedName>
</protein>
<keyword evidence="3" id="KW-1185">Reference proteome</keyword>
<evidence type="ECO:0000313" key="3">
    <source>
        <dbReference type="Proteomes" id="UP000008229"/>
    </source>
</evidence>
<dbReference type="AlphaFoldDB" id="D3F494"/>
<evidence type="ECO:0000256" key="1">
    <source>
        <dbReference type="SAM" id="MobiDB-lite"/>
    </source>
</evidence>
<dbReference type="Proteomes" id="UP000008229">
    <property type="component" value="Chromosome"/>
</dbReference>
<reference evidence="2 3" key="1">
    <citation type="journal article" date="2010" name="Stand. Genomic Sci.">
        <title>Complete genome sequence of Conexibacter woesei type strain (ID131577).</title>
        <authorList>
            <person name="Pukall R."/>
            <person name="Lapidus A."/>
            <person name="Glavina Del Rio T."/>
            <person name="Copeland A."/>
            <person name="Tice H."/>
            <person name="Cheng J.-F."/>
            <person name="Lucas S."/>
            <person name="Chen F."/>
            <person name="Nolan M."/>
            <person name="Bruce D."/>
            <person name="Goodwin L."/>
            <person name="Pitluck S."/>
            <person name="Mavromatis K."/>
            <person name="Ivanova N."/>
            <person name="Ovchinnikova G."/>
            <person name="Pati A."/>
            <person name="Chen A."/>
            <person name="Palaniappan K."/>
            <person name="Land M."/>
            <person name="Hauser L."/>
            <person name="Chang Y.-J."/>
            <person name="Jeffries C.D."/>
            <person name="Chain P."/>
            <person name="Meincke L."/>
            <person name="Sims D."/>
            <person name="Brettin T."/>
            <person name="Detter J.C."/>
            <person name="Rohde M."/>
            <person name="Goeker M."/>
            <person name="Bristow J."/>
            <person name="Eisen J.A."/>
            <person name="Markowitz V."/>
            <person name="Kyrpides N.C."/>
            <person name="Klenk H.-P."/>
            <person name="Hugenholtz P."/>
        </authorList>
    </citation>
    <scope>NUCLEOTIDE SEQUENCE [LARGE SCALE GENOMIC DNA]</scope>
    <source>
        <strain evidence="3">DSM 14684 / CIP 108061 / JCM 11494 / NBRC 100937 / ID131577</strain>
    </source>
</reference>
<dbReference type="HOGENOM" id="CLU_1388195_0_0_11"/>
<evidence type="ECO:0000313" key="2">
    <source>
        <dbReference type="EMBL" id="ADB50466.1"/>
    </source>
</evidence>
<feature type="region of interest" description="Disordered" evidence="1">
    <location>
        <begin position="97"/>
        <end position="118"/>
    </location>
</feature>
<proteinExistence type="predicted"/>
<dbReference type="KEGG" id="cwo:Cwoe_2040"/>
<accession>D3F494</accession>
<gene>
    <name evidence="2" type="ordered locus">Cwoe_2040</name>
</gene>
<organism evidence="2 3">
    <name type="scientific">Conexibacter woesei (strain DSM 14684 / CCUG 47730 / CIP 108061 / JCM 11494 / NBRC 100937 / ID131577)</name>
    <dbReference type="NCBI Taxonomy" id="469383"/>
    <lineage>
        <taxon>Bacteria</taxon>
        <taxon>Bacillati</taxon>
        <taxon>Actinomycetota</taxon>
        <taxon>Thermoleophilia</taxon>
        <taxon>Solirubrobacterales</taxon>
        <taxon>Conexibacteraceae</taxon>
        <taxon>Conexibacter</taxon>
    </lineage>
</organism>
<dbReference type="EMBL" id="CP001854">
    <property type="protein sequence ID" value="ADB50466.1"/>
    <property type="molecule type" value="Genomic_DNA"/>
</dbReference>
<dbReference type="RefSeq" id="WP_012933517.1">
    <property type="nucleotide sequence ID" value="NC_013739.1"/>
</dbReference>